<evidence type="ECO:0000313" key="1">
    <source>
        <dbReference type="EMBL" id="KAA0258426.1"/>
    </source>
</evidence>
<dbReference type="OrthoDB" id="9793718at2"/>
<keyword evidence="2" id="KW-1185">Reference proteome</keyword>
<comment type="caution">
    <text evidence="1">The sequence shown here is derived from an EMBL/GenBank/DDBJ whole genome shotgun (WGS) entry which is preliminary data.</text>
</comment>
<dbReference type="EMBL" id="VFJB01000004">
    <property type="protein sequence ID" value="KAA0258426.1"/>
    <property type="molecule type" value="Genomic_DNA"/>
</dbReference>
<dbReference type="InterPro" id="IPR007446">
    <property type="entry name" value="PilP"/>
</dbReference>
<dbReference type="RefSeq" id="WP_149265983.1">
    <property type="nucleotide sequence ID" value="NZ_VFJB01000004.1"/>
</dbReference>
<dbReference type="Proteomes" id="UP000322876">
    <property type="component" value="Unassembled WGS sequence"/>
</dbReference>
<evidence type="ECO:0000313" key="2">
    <source>
        <dbReference type="Proteomes" id="UP000322876"/>
    </source>
</evidence>
<gene>
    <name evidence="1" type="ORF">FHQ18_04505</name>
</gene>
<protein>
    <recommendedName>
        <fullName evidence="3">Pilus assembly protein PilP</fullName>
    </recommendedName>
</protein>
<name>A0A5A8F4I6_9BACT</name>
<evidence type="ECO:0008006" key="3">
    <source>
        <dbReference type="Google" id="ProtNLM"/>
    </source>
</evidence>
<proteinExistence type="predicted"/>
<dbReference type="AlphaFoldDB" id="A0A5A8F4I6"/>
<sequence length="176" mass="20197">MINYLYGLIFLVIFIFSGCDNSDIEFKPQKKPVKIKQEKFEIDKETLEKQEEKLRQVFAKDYKPLKYEAGRDPFLSVVDLYKDSQDLEGQGNPLFRVSLDQIKLVGILKSSFGNVGVIDISGNNYYVKVGDEIGVNRGKIISVSEDMIVVRQTEKDIFGNIRTDIKEIYLTQKEGK</sequence>
<accession>A0A5A8F4I6</accession>
<organism evidence="1 2">
    <name type="scientific">Deferribacter autotrophicus</name>
    <dbReference type="NCBI Taxonomy" id="500465"/>
    <lineage>
        <taxon>Bacteria</taxon>
        <taxon>Pseudomonadati</taxon>
        <taxon>Deferribacterota</taxon>
        <taxon>Deferribacteres</taxon>
        <taxon>Deferribacterales</taxon>
        <taxon>Deferribacteraceae</taxon>
        <taxon>Deferribacter</taxon>
    </lineage>
</organism>
<dbReference type="Gene3D" id="2.30.30.830">
    <property type="match status" value="1"/>
</dbReference>
<reference evidence="1 2" key="1">
    <citation type="submission" date="2019-06" db="EMBL/GenBank/DDBJ databases">
        <title>Genomic insights into carbon and energy metabolism of Deferribacter autotrophicus revealed new metabolic traits in the phylum Deferribacteres.</title>
        <authorList>
            <person name="Slobodkin A.I."/>
            <person name="Slobodkina G.B."/>
            <person name="Allioux M."/>
            <person name="Alain K."/>
            <person name="Jebbar M."/>
            <person name="Shadrin V."/>
            <person name="Kublanov I.V."/>
            <person name="Toshchakov S.V."/>
            <person name="Bonch-Osmolovskaya E.A."/>
        </authorList>
    </citation>
    <scope>NUCLEOTIDE SEQUENCE [LARGE SCALE GENOMIC DNA]</scope>
    <source>
        <strain evidence="1 2">SL50</strain>
    </source>
</reference>
<dbReference type="Pfam" id="PF04351">
    <property type="entry name" value="PilP"/>
    <property type="match status" value="1"/>
</dbReference>